<dbReference type="PROSITE" id="PS50111">
    <property type="entry name" value="CHEMOTAXIS_TRANSDUC_2"/>
    <property type="match status" value="1"/>
</dbReference>
<dbReference type="GO" id="GO:0006935">
    <property type="term" value="P:chemotaxis"/>
    <property type="evidence" value="ECO:0007669"/>
    <property type="project" value="InterPro"/>
</dbReference>
<dbReference type="Proteomes" id="UP000005019">
    <property type="component" value="Unassembled WGS sequence"/>
</dbReference>
<dbReference type="InterPro" id="IPR024478">
    <property type="entry name" value="HlyB_4HB_MCP"/>
</dbReference>
<dbReference type="Gene3D" id="1.10.287.950">
    <property type="entry name" value="Methyl-accepting chemotaxis protein"/>
    <property type="match status" value="1"/>
</dbReference>
<organism evidence="9 10">
    <name type="scientific">Methyloversatilis universalis (strain ATCC BAA-1314 / DSM 25237 / JCM 13912 / CCUG 52030 / FAM5)</name>
    <dbReference type="NCBI Taxonomy" id="1000565"/>
    <lineage>
        <taxon>Bacteria</taxon>
        <taxon>Pseudomonadati</taxon>
        <taxon>Pseudomonadota</taxon>
        <taxon>Betaproteobacteria</taxon>
        <taxon>Nitrosomonadales</taxon>
        <taxon>Sterolibacteriaceae</taxon>
        <taxon>Methyloversatilis</taxon>
    </lineage>
</organism>
<feature type="transmembrane region" description="Helical" evidence="6">
    <location>
        <begin position="194"/>
        <end position="213"/>
    </location>
</feature>
<feature type="domain" description="HAMP" evidence="8">
    <location>
        <begin position="215"/>
        <end position="267"/>
    </location>
</feature>
<dbReference type="SMART" id="SM00304">
    <property type="entry name" value="HAMP"/>
    <property type="match status" value="1"/>
</dbReference>
<protein>
    <submittedName>
        <fullName evidence="9">Methyl-accepting chemotaxis transducer</fullName>
    </submittedName>
</protein>
<dbReference type="PRINTS" id="PR00260">
    <property type="entry name" value="CHEMTRNSDUCR"/>
</dbReference>
<dbReference type="InterPro" id="IPR004089">
    <property type="entry name" value="MCPsignal_dom"/>
</dbReference>
<feature type="coiled-coil region" evidence="5">
    <location>
        <begin position="241"/>
        <end position="268"/>
    </location>
</feature>
<evidence type="ECO:0000259" key="8">
    <source>
        <dbReference type="PROSITE" id="PS50885"/>
    </source>
</evidence>
<name>F5REB1_METUF</name>
<keyword evidence="5" id="KW-0175">Coiled coil</keyword>
<dbReference type="FunFam" id="1.10.287.950:FF:000001">
    <property type="entry name" value="Methyl-accepting chemotaxis sensory transducer"/>
    <property type="match status" value="1"/>
</dbReference>
<evidence type="ECO:0000256" key="6">
    <source>
        <dbReference type="SAM" id="Phobius"/>
    </source>
</evidence>
<dbReference type="SUPFAM" id="SSF58104">
    <property type="entry name" value="Methyl-accepting chemotaxis protein (MCP) signaling domain"/>
    <property type="match status" value="1"/>
</dbReference>
<gene>
    <name evidence="9" type="ORF">METUNv1_02629</name>
</gene>
<dbReference type="GO" id="GO:0004888">
    <property type="term" value="F:transmembrane signaling receptor activity"/>
    <property type="evidence" value="ECO:0007669"/>
    <property type="project" value="InterPro"/>
</dbReference>
<dbReference type="OrthoDB" id="8558481at2"/>
<evidence type="ECO:0000313" key="9">
    <source>
        <dbReference type="EMBL" id="EGK71242.1"/>
    </source>
</evidence>
<dbReference type="STRING" id="1000565.METUNv1_02629"/>
<accession>F5REB1</accession>
<dbReference type="EMBL" id="AFHG01000052">
    <property type="protein sequence ID" value="EGK71242.1"/>
    <property type="molecule type" value="Genomic_DNA"/>
</dbReference>
<proteinExistence type="inferred from homology"/>
<dbReference type="PANTHER" id="PTHR32089">
    <property type="entry name" value="METHYL-ACCEPTING CHEMOTAXIS PROTEIN MCPB"/>
    <property type="match status" value="1"/>
</dbReference>
<evidence type="ECO:0000256" key="2">
    <source>
        <dbReference type="ARBA" id="ARBA00023224"/>
    </source>
</evidence>
<keyword evidence="2 4" id="KW-0807">Transducer</keyword>
<dbReference type="CDD" id="cd06225">
    <property type="entry name" value="HAMP"/>
    <property type="match status" value="1"/>
</dbReference>
<dbReference type="SMART" id="SM00283">
    <property type="entry name" value="MA"/>
    <property type="match status" value="1"/>
</dbReference>
<dbReference type="PANTHER" id="PTHR32089:SF112">
    <property type="entry name" value="LYSOZYME-LIKE PROTEIN-RELATED"/>
    <property type="match status" value="1"/>
</dbReference>
<dbReference type="AlphaFoldDB" id="F5REB1"/>
<dbReference type="InterPro" id="IPR004090">
    <property type="entry name" value="Chemotax_Me-accpt_rcpt"/>
</dbReference>
<feature type="transmembrane region" description="Helical" evidence="6">
    <location>
        <begin position="6"/>
        <end position="30"/>
    </location>
</feature>
<comment type="subcellular location">
    <subcellularLocation>
        <location evidence="1">Membrane</location>
    </subcellularLocation>
</comment>
<feature type="domain" description="Methyl-accepting transducer" evidence="7">
    <location>
        <begin position="272"/>
        <end position="508"/>
    </location>
</feature>
<dbReference type="RefSeq" id="WP_008062394.1">
    <property type="nucleotide sequence ID" value="NZ_AFHG01000052.1"/>
</dbReference>
<dbReference type="GO" id="GO:0007165">
    <property type="term" value="P:signal transduction"/>
    <property type="evidence" value="ECO:0007669"/>
    <property type="project" value="UniProtKB-KW"/>
</dbReference>
<evidence type="ECO:0000256" key="4">
    <source>
        <dbReference type="PROSITE-ProRule" id="PRU00284"/>
    </source>
</evidence>
<comment type="similarity">
    <text evidence="3">Belongs to the methyl-accepting chemotaxis (MCP) protein family.</text>
</comment>
<keyword evidence="6" id="KW-1133">Transmembrane helix</keyword>
<keyword evidence="10" id="KW-1185">Reference proteome</keyword>
<reference evidence="9 10" key="1">
    <citation type="journal article" date="2011" name="J. Bacteriol.">
        <title>Genome sequence of Methyloversatilis universalis FAM5T, a methylotrophic representative of the order Rhodocyclales.</title>
        <authorList>
            <person name="Kittichotirat W."/>
            <person name="Good N.M."/>
            <person name="Hall R."/>
            <person name="Bringel F."/>
            <person name="Lajus A."/>
            <person name="Medigue C."/>
            <person name="Smalley N.E."/>
            <person name="Beck D."/>
            <person name="Bumgarner R."/>
            <person name="Vuilleumier S."/>
            <person name="Kalyuzhnaya M.G."/>
        </authorList>
    </citation>
    <scope>NUCLEOTIDE SEQUENCE [LARGE SCALE GENOMIC DNA]</scope>
    <source>
        <strain evidence="10">ATCC BAA-1314 / JCM 13912 / FAM5</strain>
    </source>
</reference>
<dbReference type="InterPro" id="IPR003660">
    <property type="entry name" value="HAMP_dom"/>
</dbReference>
<dbReference type="GO" id="GO:0016020">
    <property type="term" value="C:membrane"/>
    <property type="evidence" value="ECO:0007669"/>
    <property type="project" value="UniProtKB-SubCell"/>
</dbReference>
<sequence>MKNLSISARLALGFGLIAVIFALVAVFIALRASSMADLARDIDERTQPEVEAIADLNAAVQRVRVNLRSGIIETGDAEMSQVRELLKDSYAELDAANRRLAALVSSGTGSDGEETQAMARLTEHLAQFRRISDQVAEHAFANRNQDANALLHTAHAPAAQAINASTREMRELTRARNSVALEQMKSATASLKQVVIAAGVIVIAIAFGVWFAITRSVGSQLSQTLAAVKRISAGDLTQDVRAEGNSELAQLLREVQSMQNALRTMVRAIGDATGKLGQSAQHLSGATQQVRASADSQAELAASMAASLEEMSTSITHVSELSAEASSESGVAGHHASLGAGDIGRMVDQIRQVTEGIEQSAARAEALGGEVADITRIVHVIRDVADQTNLLALNAAIEAARAGEMGRGFAVVADEVRKLAEQSGRSAKEIAEMVGRIQSGASDVAGQMQATVLRVHEGLQTAEQGRAKVLDIDVHAQRVVGTISEVSGGLKEQAIASQDLAQRVEQIVQIVEENAGAAASVAESANELAALSGQLGEQVSRFRIAA</sequence>
<evidence type="ECO:0000256" key="5">
    <source>
        <dbReference type="SAM" id="Coils"/>
    </source>
</evidence>
<evidence type="ECO:0000259" key="7">
    <source>
        <dbReference type="PROSITE" id="PS50111"/>
    </source>
</evidence>
<dbReference type="Pfam" id="PF00015">
    <property type="entry name" value="MCPsignal"/>
    <property type="match status" value="1"/>
</dbReference>
<dbReference type="Pfam" id="PF00672">
    <property type="entry name" value="HAMP"/>
    <property type="match status" value="1"/>
</dbReference>
<dbReference type="PROSITE" id="PS50885">
    <property type="entry name" value="HAMP"/>
    <property type="match status" value="1"/>
</dbReference>
<dbReference type="eggNOG" id="COG0840">
    <property type="taxonomic scope" value="Bacteria"/>
</dbReference>
<evidence type="ECO:0000256" key="1">
    <source>
        <dbReference type="ARBA" id="ARBA00004370"/>
    </source>
</evidence>
<evidence type="ECO:0000313" key="10">
    <source>
        <dbReference type="Proteomes" id="UP000005019"/>
    </source>
</evidence>
<dbReference type="Pfam" id="PF12729">
    <property type="entry name" value="4HB_MCP_1"/>
    <property type="match status" value="1"/>
</dbReference>
<evidence type="ECO:0000256" key="3">
    <source>
        <dbReference type="ARBA" id="ARBA00029447"/>
    </source>
</evidence>
<keyword evidence="6" id="KW-0812">Transmembrane</keyword>
<comment type="caution">
    <text evidence="9">The sequence shown here is derived from an EMBL/GenBank/DDBJ whole genome shotgun (WGS) entry which is preliminary data.</text>
</comment>
<keyword evidence="6" id="KW-0472">Membrane</keyword>